<proteinExistence type="predicted"/>
<dbReference type="VEuPathDB" id="AmoebaDB:EIN_048010"/>
<gene>
    <name evidence="1" type="ORF">EIN_048010</name>
</gene>
<evidence type="ECO:0000313" key="2">
    <source>
        <dbReference type="Proteomes" id="UP000014680"/>
    </source>
</evidence>
<dbReference type="Gene3D" id="1.25.10.10">
    <property type="entry name" value="Leucine-rich Repeat Variant"/>
    <property type="match status" value="1"/>
</dbReference>
<protein>
    <submittedName>
        <fullName evidence="1">Uncharacterized protein</fullName>
    </submittedName>
</protein>
<dbReference type="InterPro" id="IPR011989">
    <property type="entry name" value="ARM-like"/>
</dbReference>
<accession>A0A0A1UDF8</accession>
<dbReference type="KEGG" id="eiv:EIN_048010"/>
<organism evidence="1 2">
    <name type="scientific">Entamoeba invadens IP1</name>
    <dbReference type="NCBI Taxonomy" id="370355"/>
    <lineage>
        <taxon>Eukaryota</taxon>
        <taxon>Amoebozoa</taxon>
        <taxon>Evosea</taxon>
        <taxon>Archamoebae</taxon>
        <taxon>Mastigamoebida</taxon>
        <taxon>Entamoebidae</taxon>
        <taxon>Entamoeba</taxon>
    </lineage>
</organism>
<reference evidence="1 2" key="1">
    <citation type="submission" date="2012-10" db="EMBL/GenBank/DDBJ databases">
        <authorList>
            <person name="Zafar N."/>
            <person name="Inman J."/>
            <person name="Hall N."/>
            <person name="Lorenzi H."/>
            <person name="Caler E."/>
        </authorList>
    </citation>
    <scope>NUCLEOTIDE SEQUENCE [LARGE SCALE GENOMIC DNA]</scope>
    <source>
        <strain evidence="1 2">IP1</strain>
    </source>
</reference>
<evidence type="ECO:0000313" key="1">
    <source>
        <dbReference type="EMBL" id="ELP94478.1"/>
    </source>
</evidence>
<dbReference type="SUPFAM" id="SSF48371">
    <property type="entry name" value="ARM repeat"/>
    <property type="match status" value="1"/>
</dbReference>
<dbReference type="EMBL" id="KB206215">
    <property type="protein sequence ID" value="ELP94478.1"/>
    <property type="molecule type" value="Genomic_DNA"/>
</dbReference>
<dbReference type="Proteomes" id="UP000014680">
    <property type="component" value="Unassembled WGS sequence"/>
</dbReference>
<dbReference type="InterPro" id="IPR016024">
    <property type="entry name" value="ARM-type_fold"/>
</dbReference>
<dbReference type="GeneID" id="14893391"/>
<dbReference type="AlphaFoldDB" id="A0A0A1UDF8"/>
<keyword evidence="2" id="KW-1185">Reference proteome</keyword>
<dbReference type="RefSeq" id="XP_004261249.1">
    <property type="nucleotide sequence ID" value="XM_004261201.1"/>
</dbReference>
<sequence>MLLTTALYIVDALCKRQSFVRLFITQDEHLLNSISNLLNYQNPIIFELSIEILIAFVDQPTELENFESFIPVLLVASSIVSHLRPVIILLLHKILQCEKTQQKFVDSNGLFLIYNTLLAPQDDELFSCLEILLRLEKAKPVYLDAIVNTNILQPLTEIINKEDDMSLVERCLGIVSLLSTSSFFPNICRSSGLFETCLELIEYPYTKTSTVVTLRAALLIIYRTTTNSLLVKSCTSLKLASKLSNLIKNANQFNPQVQMVVYGILANLIESPEAQKDLLVTKVNTILYLIDLKTVIVEAQPIITTALLVFETLQVRDVKEEYTPKDIERIAEYNSQITRNKSS</sequence>
<name>A0A0A1UDF8_ENTIV</name>